<name>A0A1Y2LSW1_EPING</name>
<evidence type="ECO:0000313" key="2">
    <source>
        <dbReference type="Proteomes" id="UP000193240"/>
    </source>
</evidence>
<reference evidence="1 2" key="1">
    <citation type="journal article" date="2017" name="Genome Announc.">
        <title>Genome sequence of the saprophytic ascomycete Epicoccum nigrum ICMP 19927 strain isolated from New Zealand.</title>
        <authorList>
            <person name="Fokin M."/>
            <person name="Fleetwood D."/>
            <person name="Weir B.S."/>
            <person name="Villas-Boas S.G."/>
        </authorList>
    </citation>
    <scope>NUCLEOTIDE SEQUENCE [LARGE SCALE GENOMIC DNA]</scope>
    <source>
        <strain evidence="1 2">ICMP 19927</strain>
    </source>
</reference>
<organism evidence="1 2">
    <name type="scientific">Epicoccum nigrum</name>
    <name type="common">Soil fungus</name>
    <name type="synonym">Epicoccum purpurascens</name>
    <dbReference type="NCBI Taxonomy" id="105696"/>
    <lineage>
        <taxon>Eukaryota</taxon>
        <taxon>Fungi</taxon>
        <taxon>Dikarya</taxon>
        <taxon>Ascomycota</taxon>
        <taxon>Pezizomycotina</taxon>
        <taxon>Dothideomycetes</taxon>
        <taxon>Pleosporomycetidae</taxon>
        <taxon>Pleosporales</taxon>
        <taxon>Pleosporineae</taxon>
        <taxon>Didymellaceae</taxon>
        <taxon>Epicoccum</taxon>
    </lineage>
</organism>
<dbReference type="AlphaFoldDB" id="A0A1Y2LSW1"/>
<gene>
    <name evidence="1" type="ORF">B5807_09072</name>
</gene>
<accession>A0A1Y2LSW1</accession>
<dbReference type="Proteomes" id="UP000193240">
    <property type="component" value="Unassembled WGS sequence"/>
</dbReference>
<dbReference type="EMBL" id="KZ107850">
    <property type="protein sequence ID" value="OSS46689.1"/>
    <property type="molecule type" value="Genomic_DNA"/>
</dbReference>
<protein>
    <submittedName>
        <fullName evidence="1">Uncharacterized protein</fullName>
    </submittedName>
</protein>
<evidence type="ECO:0000313" key="1">
    <source>
        <dbReference type="EMBL" id="OSS46689.1"/>
    </source>
</evidence>
<dbReference type="InParanoid" id="A0A1Y2LSW1"/>
<keyword evidence="2" id="KW-1185">Reference proteome</keyword>
<proteinExistence type="predicted"/>
<sequence length="170" mass="19540">MTFGTKTPDSYGESKTATAQVRIEQGNYFNNDTLQVMLELAVLTLKAYVSQGEDHNCYKDQVSGRVYCHVPRTVRVNLPYNIRPDKDVHGRKVRAANSFLIETWGTDPDHQFGEARKIPGLHPCKTRPYVDEVMDSMQQRLEDLFPEQKGKFHREAEVIIRDYKSCTDEA</sequence>